<dbReference type="InterPro" id="IPR040459">
    <property type="entry name" value="MJ1316"/>
</dbReference>
<evidence type="ECO:0000256" key="7">
    <source>
        <dbReference type="ARBA" id="ARBA00022840"/>
    </source>
</evidence>
<dbReference type="Proteomes" id="UP000800040">
    <property type="component" value="Unassembled WGS sequence"/>
</dbReference>
<keyword evidence="6" id="KW-0547">Nucleotide-binding</keyword>
<evidence type="ECO:0000256" key="2">
    <source>
        <dbReference type="ARBA" id="ARBA00010912"/>
    </source>
</evidence>
<keyword evidence="4" id="KW-0507">mRNA processing</keyword>
<dbReference type="EC" id="2.7.7.19" evidence="3"/>
<protein>
    <recommendedName>
        <fullName evidence="3">polynucleotide adenylyltransferase</fullName>
        <ecNumber evidence="3">2.7.7.19</ecNumber>
    </recommendedName>
</protein>
<feature type="domain" description="Endonuclease/exonuclease/phosphatase" evidence="10">
    <location>
        <begin position="279"/>
        <end position="570"/>
    </location>
</feature>
<feature type="compositionally biased region" description="Acidic residues" evidence="9">
    <location>
        <begin position="1093"/>
        <end position="1110"/>
    </location>
</feature>
<dbReference type="InterPro" id="IPR005135">
    <property type="entry name" value="Endo/exonuclease/phosphatase"/>
</dbReference>
<dbReference type="Gene3D" id="3.30.460.10">
    <property type="entry name" value="Beta Polymerase, domain 2"/>
    <property type="match status" value="1"/>
</dbReference>
<dbReference type="SUPFAM" id="SSF81301">
    <property type="entry name" value="Nucleotidyltransferase"/>
    <property type="match status" value="1"/>
</dbReference>
<dbReference type="AlphaFoldDB" id="A0A6A5KTZ6"/>
<feature type="domain" description="MJ1316 RNA cyclic group end recognition" evidence="11">
    <location>
        <begin position="1136"/>
        <end position="1210"/>
    </location>
</feature>
<dbReference type="Gene3D" id="3.60.10.10">
    <property type="entry name" value="Endonuclease/exonuclease/phosphatase"/>
    <property type="match status" value="1"/>
</dbReference>
<evidence type="ECO:0000256" key="6">
    <source>
        <dbReference type="ARBA" id="ARBA00022741"/>
    </source>
</evidence>
<dbReference type="InterPro" id="IPR007012">
    <property type="entry name" value="PolA_pol_cen_dom"/>
</dbReference>
<keyword evidence="14" id="KW-1185">Reference proteome</keyword>
<feature type="region of interest" description="Disordered" evidence="9">
    <location>
        <begin position="1093"/>
        <end position="1133"/>
    </location>
</feature>
<feature type="domain" description="Poly(A) polymerase central" evidence="12">
    <location>
        <begin position="787"/>
        <end position="913"/>
    </location>
</feature>
<evidence type="ECO:0000259" key="12">
    <source>
        <dbReference type="Pfam" id="PF04928"/>
    </source>
</evidence>
<dbReference type="GO" id="GO:0005634">
    <property type="term" value="C:nucleus"/>
    <property type="evidence" value="ECO:0007669"/>
    <property type="project" value="UniProtKB-SubCell"/>
</dbReference>
<comment type="similarity">
    <text evidence="2">Belongs to the poly(A) polymerase family.</text>
</comment>
<dbReference type="GO" id="GO:1990817">
    <property type="term" value="F:poly(A) RNA polymerase activity"/>
    <property type="evidence" value="ECO:0007669"/>
    <property type="project" value="UniProtKB-EC"/>
</dbReference>
<proteinExistence type="inferred from homology"/>
<dbReference type="EMBL" id="ML975244">
    <property type="protein sequence ID" value="KAF1839782.1"/>
    <property type="molecule type" value="Genomic_DNA"/>
</dbReference>
<reference evidence="13" key="1">
    <citation type="submission" date="2020-01" db="EMBL/GenBank/DDBJ databases">
        <authorList>
            <consortium name="DOE Joint Genome Institute"/>
            <person name="Haridas S."/>
            <person name="Albert R."/>
            <person name="Binder M."/>
            <person name="Bloem J."/>
            <person name="Labutti K."/>
            <person name="Salamov A."/>
            <person name="Andreopoulos B."/>
            <person name="Baker S.E."/>
            <person name="Barry K."/>
            <person name="Bills G."/>
            <person name="Bluhm B.H."/>
            <person name="Cannon C."/>
            <person name="Castanera R."/>
            <person name="Culley D.E."/>
            <person name="Daum C."/>
            <person name="Ezra D."/>
            <person name="Gonzalez J.B."/>
            <person name="Henrissat B."/>
            <person name="Kuo A."/>
            <person name="Liang C."/>
            <person name="Lipzen A."/>
            <person name="Lutzoni F."/>
            <person name="Magnuson J."/>
            <person name="Mondo S."/>
            <person name="Nolan M."/>
            <person name="Ohm R."/>
            <person name="Pangilinan J."/>
            <person name="Park H.-J."/>
            <person name="Ramirez L."/>
            <person name="Alfaro M."/>
            <person name="Sun H."/>
            <person name="Tritt A."/>
            <person name="Yoshinaga Y."/>
            <person name="Zwiers L.-H."/>
            <person name="Turgeon B.G."/>
            <person name="Goodwin S.B."/>
            <person name="Spatafora J.W."/>
            <person name="Crous P.W."/>
            <person name="Grigoriev I.V."/>
        </authorList>
    </citation>
    <scope>NUCLEOTIDE SEQUENCE</scope>
    <source>
        <strain evidence="13">P77</strain>
    </source>
</reference>
<dbReference type="Pfam" id="PF04928">
    <property type="entry name" value="PAP_central"/>
    <property type="match status" value="1"/>
</dbReference>
<dbReference type="GO" id="GO:0006397">
    <property type="term" value="P:mRNA processing"/>
    <property type="evidence" value="ECO:0007669"/>
    <property type="project" value="UniProtKB-KW"/>
</dbReference>
<evidence type="ECO:0000256" key="5">
    <source>
        <dbReference type="ARBA" id="ARBA00022679"/>
    </source>
</evidence>
<dbReference type="Gene3D" id="1.10.1410.10">
    <property type="match status" value="1"/>
</dbReference>
<keyword evidence="8" id="KW-0539">Nucleus</keyword>
<dbReference type="PANTHER" id="PTHR10682">
    <property type="entry name" value="POLY A POLYMERASE"/>
    <property type="match status" value="1"/>
</dbReference>
<comment type="subcellular location">
    <subcellularLocation>
        <location evidence="1">Nucleus</location>
    </subcellularLocation>
</comment>
<dbReference type="SUPFAM" id="SSF81631">
    <property type="entry name" value="PAP/OAS1 substrate-binding domain"/>
    <property type="match status" value="1"/>
</dbReference>
<dbReference type="GO" id="GO:0005524">
    <property type="term" value="F:ATP binding"/>
    <property type="evidence" value="ECO:0007669"/>
    <property type="project" value="UniProtKB-KW"/>
</dbReference>
<dbReference type="SUPFAM" id="SSF55003">
    <property type="entry name" value="PAP/Archaeal CCA-adding enzyme, C-terminal domain"/>
    <property type="match status" value="1"/>
</dbReference>
<dbReference type="Pfam" id="PF04457">
    <property type="entry name" value="MJ1316"/>
    <property type="match status" value="1"/>
</dbReference>
<sequence length="1235" mass="136819">MASADQPSHPVRISTTSYDTALCIIPPISHCTHIDQLRELYDKAYGRWPPHINLIYPFVAPESLPQAQHQIREYLAQHVGPTETVDVDLSQAGCFKQKSKYTVFLGESRISSTSPLQSLRTKSVEALGQGGAPSTLHLTIGQSQDNTVFSREFLLAKARHLPVLQFRVGTLAILLRKRTTGADPKDYMSLYGTIDIGASQDIWSPDASDYWVGSLVSNVSGLQLEEGDEDHTVKPEASVYDQEVQPGSTFYFDEEQDKWSICRGEEGSDIDAKAITISSYNVLVDTEYPPTHDRDPLLVSTILADSAMADILVLQEVSDDFISYLLEDVEVRRRYPFTSHAPPSQPDVGPLPSLRNIVIISSYPFNWKSVPFYRKHKGALVAQFGDICTSSSSSSTGLVVAGVHLTAGLTDGAVATKKSQIKSLIGYLRQHHVKEPWIIAGDFNIATSTYTITTALKNKSISSETGAALSSMEAAISDAGLLDAWSVAHLEGADETDATDSAELFEGEEGATFDPQNNRLAAGTTTTSHDRPQRYDRILVRPQDALCIGRFNHFGIPELLDGLQIVGSDHYGVRTTMQLLKNVAEKTGADINTSEQLPVEYRRAITTLADSSDMSSSLTAHDMFPDEEQTERRQNAFALLNQVILGASNFMDPGLSDIPMIMVPVGSYALGVWTAESDIDCLCIGTISSKTFFKLARQRLVKAESQGVRILRKVQASTGTMLELSVKGVAMDLQYCPAARVVERWSEISHVPASDPIFNLPVLSLRKLKPYRDLLYIRRTLPSLPAFRLAYRCIKLWALKRGLYSSKFGYLGGVHITLMLSWIAKRLAHDHGSTNATDLVISFFHHYAHFDWANEMVYDAFFHKKKPRYHRSAREPMVVLGFHAPNSNVAHTATVPGLQMLTKEFKAADEQLSEPGMSWKTFFGTISASSSDTKLPPGAAVFLDTHSSFVKVDINFWGRTLAKGKGLVGWVESRCISLVVDIHQGLPGLEVRIWPARFTDSGTSDADNTNDYHGCYLIGLSRRAKVDTSDNKVLAKQDLDKILERFVTQLRTDEKNYDANTCWIDVSLAKPVEVQGLSLDDREWGDYAMDLDSVSDSDEEEEELDSDLEATDAVKPPRAIPQRPKPTSTPLSATKLRPASDVLNRLRWDPSLDPSEYIIGYEDRFLGARETGLEKWKTEQTDEEFIPQHRILYFKKKGGNDGDAEIVWERATRIDRVFGSGLGAGGVRAGKGLRC</sequence>
<dbReference type="Pfam" id="PF13563">
    <property type="entry name" value="2_5_RNA_ligase2"/>
    <property type="match status" value="1"/>
</dbReference>
<dbReference type="GO" id="GO:0031123">
    <property type="term" value="P:RNA 3'-end processing"/>
    <property type="evidence" value="ECO:0007669"/>
    <property type="project" value="InterPro"/>
</dbReference>
<evidence type="ECO:0000259" key="10">
    <source>
        <dbReference type="Pfam" id="PF03372"/>
    </source>
</evidence>
<keyword evidence="5" id="KW-0808">Transferase</keyword>
<dbReference type="InterPro" id="IPR011068">
    <property type="entry name" value="NuclTrfase_I-like_C"/>
</dbReference>
<accession>A0A6A5KTZ6</accession>
<dbReference type="Gene3D" id="3.90.1140.10">
    <property type="entry name" value="Cyclic phosphodiesterase"/>
    <property type="match status" value="1"/>
</dbReference>
<gene>
    <name evidence="13" type="ORF">BDW02DRAFT_10529</name>
</gene>
<evidence type="ECO:0000256" key="8">
    <source>
        <dbReference type="ARBA" id="ARBA00023242"/>
    </source>
</evidence>
<dbReference type="Pfam" id="PF03372">
    <property type="entry name" value="Exo_endo_phos"/>
    <property type="match status" value="1"/>
</dbReference>
<evidence type="ECO:0000256" key="4">
    <source>
        <dbReference type="ARBA" id="ARBA00022664"/>
    </source>
</evidence>
<dbReference type="PANTHER" id="PTHR10682:SF23">
    <property type="entry name" value="POLYNUCLEOTIDE ADENYLYLTRANSFERASE"/>
    <property type="match status" value="1"/>
</dbReference>
<evidence type="ECO:0000256" key="1">
    <source>
        <dbReference type="ARBA" id="ARBA00004123"/>
    </source>
</evidence>
<dbReference type="OrthoDB" id="10263155at2759"/>
<evidence type="ECO:0000256" key="3">
    <source>
        <dbReference type="ARBA" id="ARBA00012388"/>
    </source>
</evidence>
<name>A0A6A5KTZ6_9PLEO</name>
<dbReference type="InterPro" id="IPR036691">
    <property type="entry name" value="Endo/exonu/phosph_ase_sf"/>
</dbReference>
<keyword evidence="7" id="KW-0067">ATP-binding</keyword>
<evidence type="ECO:0000313" key="14">
    <source>
        <dbReference type="Proteomes" id="UP000800040"/>
    </source>
</evidence>
<dbReference type="SUPFAM" id="SSF56219">
    <property type="entry name" value="DNase I-like"/>
    <property type="match status" value="1"/>
</dbReference>
<dbReference type="GO" id="GO:0003723">
    <property type="term" value="F:RNA binding"/>
    <property type="evidence" value="ECO:0007669"/>
    <property type="project" value="InterPro"/>
</dbReference>
<evidence type="ECO:0000313" key="13">
    <source>
        <dbReference type="EMBL" id="KAF1839782.1"/>
    </source>
</evidence>
<organism evidence="13 14">
    <name type="scientific">Decorospora gaudefroyi</name>
    <dbReference type="NCBI Taxonomy" id="184978"/>
    <lineage>
        <taxon>Eukaryota</taxon>
        <taxon>Fungi</taxon>
        <taxon>Dikarya</taxon>
        <taxon>Ascomycota</taxon>
        <taxon>Pezizomycotina</taxon>
        <taxon>Dothideomycetes</taxon>
        <taxon>Pleosporomycetidae</taxon>
        <taxon>Pleosporales</taxon>
        <taxon>Pleosporineae</taxon>
        <taxon>Pleosporaceae</taxon>
        <taxon>Decorospora</taxon>
    </lineage>
</organism>
<dbReference type="InterPro" id="IPR043519">
    <property type="entry name" value="NT_sf"/>
</dbReference>
<evidence type="ECO:0000259" key="11">
    <source>
        <dbReference type="Pfam" id="PF04457"/>
    </source>
</evidence>
<evidence type="ECO:0000256" key="9">
    <source>
        <dbReference type="SAM" id="MobiDB-lite"/>
    </source>
</evidence>